<dbReference type="EMBL" id="BQNB010008617">
    <property type="protein sequence ID" value="GJS51907.1"/>
    <property type="molecule type" value="Genomic_DNA"/>
</dbReference>
<dbReference type="PANTHER" id="PTHR15503:SF45">
    <property type="entry name" value="RNA-DIRECTED DNA POLYMERASE HOMOLOG"/>
    <property type="match status" value="1"/>
</dbReference>
<evidence type="ECO:0000256" key="1">
    <source>
        <dbReference type="SAM" id="MobiDB-lite"/>
    </source>
</evidence>
<evidence type="ECO:0000313" key="3">
    <source>
        <dbReference type="EMBL" id="GJS51907.1"/>
    </source>
</evidence>
<keyword evidence="4" id="KW-1185">Reference proteome</keyword>
<evidence type="ECO:0000259" key="2">
    <source>
        <dbReference type="Pfam" id="PF00078"/>
    </source>
</evidence>
<keyword evidence="3" id="KW-0548">Nucleotidyltransferase</keyword>
<dbReference type="InterPro" id="IPR043128">
    <property type="entry name" value="Rev_trsase/Diguanyl_cyclase"/>
</dbReference>
<dbReference type="Gene3D" id="3.10.10.10">
    <property type="entry name" value="HIV Type 1 Reverse Transcriptase, subunit A, domain 1"/>
    <property type="match status" value="1"/>
</dbReference>
<keyword evidence="3" id="KW-0695">RNA-directed DNA polymerase</keyword>
<dbReference type="CDD" id="cd01647">
    <property type="entry name" value="RT_LTR"/>
    <property type="match status" value="1"/>
</dbReference>
<dbReference type="InterPro" id="IPR032567">
    <property type="entry name" value="RTL1-rel"/>
</dbReference>
<dbReference type="CDD" id="cd00303">
    <property type="entry name" value="retropepsin_like"/>
    <property type="match status" value="1"/>
</dbReference>
<dbReference type="InterPro" id="IPR000477">
    <property type="entry name" value="RT_dom"/>
</dbReference>
<dbReference type="GO" id="GO:0003964">
    <property type="term" value="F:RNA-directed DNA polymerase activity"/>
    <property type="evidence" value="ECO:0007669"/>
    <property type="project" value="UniProtKB-KW"/>
</dbReference>
<feature type="region of interest" description="Disordered" evidence="1">
    <location>
        <begin position="382"/>
        <end position="409"/>
    </location>
</feature>
<dbReference type="InterPro" id="IPR043502">
    <property type="entry name" value="DNA/RNA_pol_sf"/>
</dbReference>
<sequence>MAQPQRPSNVYQDELCPPNKRYALIDANKKVDLENLLCPDESRCLANILQNHPLRFSTAASSSVPWIYLGQFWHTLQEDGSKYKLKFMLDRKELTLTLGDFRTIFQLPQATENNHDHFVPALKFSEMVPFYINNLGFTLELRSTSNFKTTGLLQPWQTLCKMFSRCLTTRVTGYDQPSLQIMQILYCFINNIHVDYAELLWEGFHYSLTNRTTMIPYPRFTKLIVSHYMTTFPEISRRAHDRYYNLADDVMIKRIFNLGKSKGVVAIKIRDWMITNEMKFTENYRLYVEVFEVDVPTTQFTIIRLCIPPRRSTRLTPPTPILTTDEANDLVLQDTLQVSLAKQKSHEELEATQNVENFKKHLMAKEIKKLVEGTKNVEENVEVASSPLRNDDNQTNLGTRLEPRSDKERQEVEKIDNISQPVNIIEEEEESVEDDYELKLQQSVISAVMSSSTVTYMSVYSDSDPWRFQWVSDDKPEALEEAPQFLKQAPPSRDYVPRPELLTSPDYVPGPEHPPSPDFVPGPEYLEYLVPSNGEAPIKDQPLPANASPTALSSGYGADFDPSEEDPKEDPAEYPTDGGDDDDDDDDEDDDDDDEEDEEEEHLAPADSTTLLVIDPVPLAEDTEAFETDESAITPPSPRLPRARIYMIFSRRTCGFRRELVSLLPLVDASICASKSRAMTTVGEVNERVTNLAITQRQESHELQVRCEDAQNDQALLRAQRQRIRDEDRLTSHIQHEHDMFRELVCTTEKMPLKRTTTPMSDAAIKALVARSVADALTEHEAEMEITAMIQELVAGGQSELLFATCTLLGNALTWWNSHVKTLGHEAAYRMPWKTIKKMMTDNYNQRFQKLALVCSRMFPEESDEVEKYVDGLPDMIQGSVMASKPKTMKVDDNSRSNQNQQHPFKRKNVARAYTTGPREKKRSGHLAHDCRSPAAAANNKRAPMANQRVVTCFECEVQRHYKKDCPILKNNNHGNQAGNSRATTRDYVVRNAGKNSDANFVTGMFLLNKHYASILFDIGADRSFVSIVFSSLIDIVPTTLDHDYDVELADGKIIRVNTIIRVCTLNFLNHPFNIDLMPVELGSYDVIIGMDWLVKYHVVIVCDEKMVHISFGNEILIVHGDGSNNGHESRLNIISCTKTQKYLLKGCHVFLAHVTTKKAKDKSEEKRLEDVPIVRDFPEVFLEDLSGIPPTRQVGFQIDLIPYAAPVARAPYRLAPSEMKELSDQLQELSDKGFIRPSSSPWGASVLFVKKNDGSFWMCIDYRELNKLTVKNHYPLPRIDDLFDQLQGSSVYSKIDLRSGYHQLRVPKEVTLSEFVTAVMNFNAPILALPEGAENFIVYYDASHKGLCAVLMQNEKLIAYAS</sequence>
<dbReference type="Pfam" id="PF00078">
    <property type="entry name" value="RVT_1"/>
    <property type="match status" value="1"/>
</dbReference>
<keyword evidence="3" id="KW-0808">Transferase</keyword>
<feature type="region of interest" description="Disordered" evidence="1">
    <location>
        <begin position="484"/>
        <end position="613"/>
    </location>
</feature>
<dbReference type="Proteomes" id="UP001151760">
    <property type="component" value="Unassembled WGS sequence"/>
</dbReference>
<protein>
    <submittedName>
        <fullName evidence="3">Reverse transcriptase domain-containing protein</fullName>
    </submittedName>
</protein>
<comment type="caution">
    <text evidence="3">The sequence shown here is derived from an EMBL/GenBank/DDBJ whole genome shotgun (WGS) entry which is preliminary data.</text>
</comment>
<dbReference type="Gene3D" id="4.10.60.10">
    <property type="entry name" value="Zinc finger, CCHC-type"/>
    <property type="match status" value="1"/>
</dbReference>
<dbReference type="Gene3D" id="3.30.70.270">
    <property type="match status" value="1"/>
</dbReference>
<dbReference type="InterPro" id="IPR021109">
    <property type="entry name" value="Peptidase_aspartic_dom_sf"/>
</dbReference>
<dbReference type="Gene3D" id="2.40.70.10">
    <property type="entry name" value="Acid Proteases"/>
    <property type="match status" value="1"/>
</dbReference>
<dbReference type="SUPFAM" id="SSF50630">
    <property type="entry name" value="Acid proteases"/>
    <property type="match status" value="1"/>
</dbReference>
<accession>A0ABQ4WGB8</accession>
<name>A0ABQ4WGB8_9ASTR</name>
<feature type="domain" description="Reverse transcriptase" evidence="2">
    <location>
        <begin position="1250"/>
        <end position="1311"/>
    </location>
</feature>
<dbReference type="SUPFAM" id="SSF56672">
    <property type="entry name" value="DNA/RNA polymerases"/>
    <property type="match status" value="1"/>
</dbReference>
<feature type="compositionally biased region" description="Acidic residues" evidence="1">
    <location>
        <begin position="578"/>
        <end position="601"/>
    </location>
</feature>
<gene>
    <name evidence="3" type="ORF">Tco_0625269</name>
</gene>
<reference evidence="3" key="2">
    <citation type="submission" date="2022-01" db="EMBL/GenBank/DDBJ databases">
        <authorList>
            <person name="Yamashiro T."/>
            <person name="Shiraishi A."/>
            <person name="Satake H."/>
            <person name="Nakayama K."/>
        </authorList>
    </citation>
    <scope>NUCLEOTIDE SEQUENCE</scope>
</reference>
<evidence type="ECO:0000313" key="4">
    <source>
        <dbReference type="Proteomes" id="UP001151760"/>
    </source>
</evidence>
<proteinExistence type="predicted"/>
<dbReference type="PANTHER" id="PTHR15503">
    <property type="entry name" value="LDOC1 RELATED"/>
    <property type="match status" value="1"/>
</dbReference>
<dbReference type="Pfam" id="PF08284">
    <property type="entry name" value="RVP_2"/>
    <property type="match status" value="1"/>
</dbReference>
<organism evidence="3 4">
    <name type="scientific">Tanacetum coccineum</name>
    <dbReference type="NCBI Taxonomy" id="301880"/>
    <lineage>
        <taxon>Eukaryota</taxon>
        <taxon>Viridiplantae</taxon>
        <taxon>Streptophyta</taxon>
        <taxon>Embryophyta</taxon>
        <taxon>Tracheophyta</taxon>
        <taxon>Spermatophyta</taxon>
        <taxon>Magnoliopsida</taxon>
        <taxon>eudicotyledons</taxon>
        <taxon>Gunneridae</taxon>
        <taxon>Pentapetalae</taxon>
        <taxon>asterids</taxon>
        <taxon>campanulids</taxon>
        <taxon>Asterales</taxon>
        <taxon>Asteraceae</taxon>
        <taxon>Asteroideae</taxon>
        <taxon>Anthemideae</taxon>
        <taxon>Anthemidinae</taxon>
        <taxon>Tanacetum</taxon>
    </lineage>
</organism>
<feature type="compositionally biased region" description="Pro residues" evidence="1">
    <location>
        <begin position="511"/>
        <end position="520"/>
    </location>
</feature>
<reference evidence="3" key="1">
    <citation type="journal article" date="2022" name="Int. J. Mol. Sci.">
        <title>Draft Genome of Tanacetum Coccineum: Genomic Comparison of Closely Related Tanacetum-Family Plants.</title>
        <authorList>
            <person name="Yamashiro T."/>
            <person name="Shiraishi A."/>
            <person name="Nakayama K."/>
            <person name="Satake H."/>
        </authorList>
    </citation>
    <scope>NUCLEOTIDE SEQUENCE</scope>
</reference>
<feature type="region of interest" description="Disordered" evidence="1">
    <location>
        <begin position="888"/>
        <end position="929"/>
    </location>
</feature>